<dbReference type="NCBIfam" id="NF011080">
    <property type="entry name" value="PRK14508.1-3"/>
    <property type="match status" value="1"/>
</dbReference>
<dbReference type="STRING" id="34097.SAMN02745150_00998"/>
<keyword evidence="5 10" id="KW-0328">Glycosyltransferase</keyword>
<evidence type="ECO:0000256" key="4">
    <source>
        <dbReference type="ARBA" id="ARBA00020295"/>
    </source>
</evidence>
<proteinExistence type="inferred from homology"/>
<keyword evidence="12" id="KW-1185">Reference proteome</keyword>
<dbReference type="Pfam" id="PF02446">
    <property type="entry name" value="Glyco_hydro_77"/>
    <property type="match status" value="1"/>
</dbReference>
<evidence type="ECO:0000256" key="5">
    <source>
        <dbReference type="ARBA" id="ARBA00022676"/>
    </source>
</evidence>
<organism evidence="11 12">
    <name type="scientific">Brevinema andersonii</name>
    <dbReference type="NCBI Taxonomy" id="34097"/>
    <lineage>
        <taxon>Bacteria</taxon>
        <taxon>Pseudomonadati</taxon>
        <taxon>Spirochaetota</taxon>
        <taxon>Spirochaetia</taxon>
        <taxon>Brevinematales</taxon>
        <taxon>Brevinemataceae</taxon>
        <taxon>Brevinema</taxon>
    </lineage>
</organism>
<sequence>MLNNRASGVLLPIFSLPGSQGIGVLGKEAFEFIDFLAESKQKYWQVLPIGVTSYGDSPYQSFSSYAGNPYFIDLEEMIEMGYLNKNDVYGIPWSRFVNYEELWHRKYALLRKAFNNGFEELKADIRNFSEKNQWLQDFSLFMALKNHFNHVSRSSWPESQFKKYGIRQEVLQVIRKDRDFYMFIQYFFFKQWHSLKKYAHSNGIKIVGDMPIFVSEDSVDVWAYPEYFQLDSTGKPTVVAGVPPDAFSDTGQLWGNPLYNWNEMQRDHFSWWVDRIKDSLRLFDMLRLDHFRGFEAYWAVPYGDTTAENGQWIKAPGSYLFDTVHHALGSISAIAEDLGVITDEVRDLIKQTGFPGMKILLFAFNHIEANSLYRPHYFPKNCVVYTGTHDNETVAGWFKDGDPRDVECAARYFNLKNSTPESFARVFVEAAWKSNADLAIAPMQDILGLDNHARINRPSTLCNNWRWRLEYLPDQNIIKFLTELTINSKRVPGGNEK</sequence>
<comment type="catalytic activity">
    <reaction evidence="1 10">
        <text>Transfers a segment of a (1-&gt;4)-alpha-D-glucan to a new position in an acceptor, which may be glucose or a (1-&gt;4)-alpha-D-glucan.</text>
        <dbReference type="EC" id="2.4.1.25"/>
    </reaction>
</comment>
<dbReference type="NCBIfam" id="TIGR00217">
    <property type="entry name" value="malQ"/>
    <property type="match status" value="1"/>
</dbReference>
<dbReference type="AlphaFoldDB" id="A0A1I1E8C8"/>
<dbReference type="PANTHER" id="PTHR32438">
    <property type="entry name" value="4-ALPHA-GLUCANOTRANSFERASE DPE1, CHLOROPLASTIC/AMYLOPLASTIC"/>
    <property type="match status" value="1"/>
</dbReference>
<evidence type="ECO:0000256" key="1">
    <source>
        <dbReference type="ARBA" id="ARBA00000439"/>
    </source>
</evidence>
<dbReference type="GO" id="GO:0004134">
    <property type="term" value="F:4-alpha-glucanotransferase activity"/>
    <property type="evidence" value="ECO:0007669"/>
    <property type="project" value="UniProtKB-EC"/>
</dbReference>
<dbReference type="OrthoDB" id="9811841at2"/>
<keyword evidence="7 10" id="KW-0119">Carbohydrate metabolism</keyword>
<evidence type="ECO:0000256" key="10">
    <source>
        <dbReference type="RuleBase" id="RU361207"/>
    </source>
</evidence>
<evidence type="ECO:0000256" key="6">
    <source>
        <dbReference type="ARBA" id="ARBA00022679"/>
    </source>
</evidence>
<dbReference type="InterPro" id="IPR003385">
    <property type="entry name" value="Glyco_hydro_77"/>
</dbReference>
<comment type="similarity">
    <text evidence="2 10">Belongs to the disproportionating enzyme family.</text>
</comment>
<evidence type="ECO:0000256" key="7">
    <source>
        <dbReference type="ARBA" id="ARBA00023277"/>
    </source>
</evidence>
<evidence type="ECO:0000256" key="8">
    <source>
        <dbReference type="ARBA" id="ARBA00031423"/>
    </source>
</evidence>
<dbReference type="Gene3D" id="3.20.20.80">
    <property type="entry name" value="Glycosidases"/>
    <property type="match status" value="1"/>
</dbReference>
<dbReference type="SUPFAM" id="SSF51445">
    <property type="entry name" value="(Trans)glycosidases"/>
    <property type="match status" value="1"/>
</dbReference>
<dbReference type="EMBL" id="FOKY01000009">
    <property type="protein sequence ID" value="SFB83429.1"/>
    <property type="molecule type" value="Genomic_DNA"/>
</dbReference>
<dbReference type="RefSeq" id="WP_092319245.1">
    <property type="nucleotide sequence ID" value="NZ_FOKY01000009.1"/>
</dbReference>
<dbReference type="GO" id="GO:0005975">
    <property type="term" value="P:carbohydrate metabolic process"/>
    <property type="evidence" value="ECO:0007669"/>
    <property type="project" value="InterPro"/>
</dbReference>
<evidence type="ECO:0000256" key="9">
    <source>
        <dbReference type="ARBA" id="ARBA00031501"/>
    </source>
</evidence>
<protein>
    <recommendedName>
        <fullName evidence="4 10">4-alpha-glucanotransferase</fullName>
        <ecNumber evidence="3 10">2.4.1.25</ecNumber>
    </recommendedName>
    <alternativeName>
        <fullName evidence="8 10">Amylomaltase</fullName>
    </alternativeName>
    <alternativeName>
        <fullName evidence="9 10">Disproportionating enzyme</fullName>
    </alternativeName>
</protein>
<accession>A0A1I1E8C8</accession>
<evidence type="ECO:0000256" key="2">
    <source>
        <dbReference type="ARBA" id="ARBA00005684"/>
    </source>
</evidence>
<evidence type="ECO:0000256" key="3">
    <source>
        <dbReference type="ARBA" id="ARBA00012560"/>
    </source>
</evidence>
<dbReference type="InterPro" id="IPR017853">
    <property type="entry name" value="GH"/>
</dbReference>
<evidence type="ECO:0000313" key="11">
    <source>
        <dbReference type="EMBL" id="SFB83429.1"/>
    </source>
</evidence>
<dbReference type="Proteomes" id="UP000240042">
    <property type="component" value="Unassembled WGS sequence"/>
</dbReference>
<name>A0A1I1E8C8_BREAD</name>
<dbReference type="EC" id="2.4.1.25" evidence="3 10"/>
<keyword evidence="6 10" id="KW-0808">Transferase</keyword>
<gene>
    <name evidence="11" type="ORF">SAMN02745150_00998</name>
</gene>
<reference evidence="12" key="1">
    <citation type="submission" date="2016-10" db="EMBL/GenBank/DDBJ databases">
        <authorList>
            <person name="Varghese N."/>
            <person name="Submissions S."/>
        </authorList>
    </citation>
    <scope>NUCLEOTIDE SEQUENCE [LARGE SCALE GENOMIC DNA]</scope>
    <source>
        <strain evidence="12">ATCC 43811</strain>
    </source>
</reference>
<evidence type="ECO:0000313" key="12">
    <source>
        <dbReference type="Proteomes" id="UP000240042"/>
    </source>
</evidence>
<dbReference type="PANTHER" id="PTHR32438:SF5">
    <property type="entry name" value="4-ALPHA-GLUCANOTRANSFERASE DPE1, CHLOROPLASTIC_AMYLOPLASTIC"/>
    <property type="match status" value="1"/>
</dbReference>